<dbReference type="AlphaFoldDB" id="A0A2H6N2L1"/>
<reference evidence="1" key="1">
    <citation type="submission" date="2017-07" db="EMBL/GenBank/DDBJ databases">
        <authorList>
            <person name="Mikheyev A."/>
            <person name="Grau M."/>
        </authorList>
    </citation>
    <scope>NUCLEOTIDE SEQUENCE</scope>
    <source>
        <tissue evidence="1">Venom_gland</tissue>
    </source>
</reference>
<dbReference type="EMBL" id="IACI01047553">
    <property type="protein sequence ID" value="LAA23172.1"/>
    <property type="molecule type" value="Transcribed_RNA"/>
</dbReference>
<organism evidence="1">
    <name type="scientific">Micrurus carvalhoi</name>
    <dbReference type="NCBI Taxonomy" id="3147026"/>
    <lineage>
        <taxon>Eukaryota</taxon>
        <taxon>Metazoa</taxon>
        <taxon>Chordata</taxon>
        <taxon>Craniata</taxon>
        <taxon>Vertebrata</taxon>
        <taxon>Euteleostomi</taxon>
        <taxon>Lepidosauria</taxon>
        <taxon>Squamata</taxon>
        <taxon>Bifurcata</taxon>
        <taxon>Unidentata</taxon>
        <taxon>Episquamata</taxon>
        <taxon>Toxicofera</taxon>
        <taxon>Serpentes</taxon>
        <taxon>Colubroidea</taxon>
        <taxon>Elapidae</taxon>
        <taxon>Elapinae</taxon>
        <taxon>Micrurus</taxon>
    </lineage>
</organism>
<name>A0A2H6N2L1_9SAUR</name>
<accession>A0A2H6N2L1</accession>
<reference evidence="1" key="2">
    <citation type="submission" date="2017-12" db="EMBL/GenBank/DDBJ databases">
        <title>Coralsnake Venomics: Analyses of Venom Gland Transcriptomes and Proteomes of Six Brazilian Taxa.</title>
        <authorList>
            <person name="Aird S.D."/>
            <person name="Jorge da Silva N."/>
            <person name="Qiu L."/>
            <person name="Villar-Briones A."/>
            <person name="Aparecida-Saddi V."/>
            <person name="Campos-Telles M.P."/>
            <person name="Grau M."/>
            <person name="Mikheyev A.S."/>
        </authorList>
    </citation>
    <scope>NUCLEOTIDE SEQUENCE</scope>
    <source>
        <tissue evidence="1">Venom_gland</tissue>
    </source>
</reference>
<sequence>MCSEFRRHNKLTEHLTFCYFASYLSPSLYNSIKYVLQVCLQIVIHIAYFQRIESSLKISQMLTPQQLFVLSEKDPVLKQHFCCLRYLSQQDKFKVIFLPHTCSNGVLSLQIPYKLV</sequence>
<protein>
    <submittedName>
        <fullName evidence="1">Uncharacterized protein</fullName>
    </submittedName>
</protein>
<evidence type="ECO:0000313" key="1">
    <source>
        <dbReference type="EMBL" id="LAA23172.1"/>
    </source>
</evidence>
<proteinExistence type="predicted"/>